<reference evidence="1" key="2">
    <citation type="journal article" date="2022" name="New Phytol.">
        <title>Evolutionary transition to the ectomycorrhizal habit in the genomes of a hyperdiverse lineage of mushroom-forming fungi.</title>
        <authorList>
            <person name="Looney B."/>
            <person name="Miyauchi S."/>
            <person name="Morin E."/>
            <person name="Drula E."/>
            <person name="Courty P.E."/>
            <person name="Kohler A."/>
            <person name="Kuo A."/>
            <person name="LaButti K."/>
            <person name="Pangilinan J."/>
            <person name="Lipzen A."/>
            <person name="Riley R."/>
            <person name="Andreopoulos W."/>
            <person name="He G."/>
            <person name="Johnson J."/>
            <person name="Nolan M."/>
            <person name="Tritt A."/>
            <person name="Barry K.W."/>
            <person name="Grigoriev I.V."/>
            <person name="Nagy L.G."/>
            <person name="Hibbett D."/>
            <person name="Henrissat B."/>
            <person name="Matheny P.B."/>
            <person name="Labbe J."/>
            <person name="Martin F.M."/>
        </authorList>
    </citation>
    <scope>NUCLEOTIDE SEQUENCE</scope>
    <source>
        <strain evidence="1">FP105234-sp</strain>
    </source>
</reference>
<gene>
    <name evidence="1" type="ORF">FA95DRAFT_1413849</name>
</gene>
<protein>
    <submittedName>
        <fullName evidence="1">Uncharacterized protein</fullName>
    </submittedName>
</protein>
<keyword evidence="2" id="KW-1185">Reference proteome</keyword>
<sequence>MLPVAPVAGLPTEILILIFSILSSIAPPRQRQHKSLEFKHELGWLEVTHVCRRWRNIAINEPILWASDVALPSRLGSHWADAFLSRAQDLPITMINRSESPSDIAFIGPNLARTRAILGLRIGANGLLSLCTPAPLLHTLNLTIYNNAPPLPFRPDSLFGGAAGLPELRHLSVVTWELQSWPPLLLEQLVSVDITIPLHDVPGDMFASMFAALGKMRGLERLAVQLDLEDADAVPVISLPALKSLTLQASIWDARLLLARLELPAGVRVRCDLYRSMDARAKISTLLPAMMACVDARHIPISIARAAVRRGVLDRQFPSSGHFAEVRAWRSGDQDGAPAQVVRFEGWEDVPIVLGSIPSTHLEALAIGGCVRDAAWLDALKSAPRLRHVTVRSSAVPPFCAALGGAPGILPALVTLVINIQAHLLADTILTDALPRCLATRARAGNSLEELEVVGYDEDEACVHALREAVPGLVIRWSREAEPDELDDDNISDSEDAISDEEE</sequence>
<accession>A0ACB8RQ06</accession>
<proteinExistence type="predicted"/>
<organism evidence="1 2">
    <name type="scientific">Auriscalpium vulgare</name>
    <dbReference type="NCBI Taxonomy" id="40419"/>
    <lineage>
        <taxon>Eukaryota</taxon>
        <taxon>Fungi</taxon>
        <taxon>Dikarya</taxon>
        <taxon>Basidiomycota</taxon>
        <taxon>Agaricomycotina</taxon>
        <taxon>Agaricomycetes</taxon>
        <taxon>Russulales</taxon>
        <taxon>Auriscalpiaceae</taxon>
        <taxon>Auriscalpium</taxon>
    </lineage>
</organism>
<reference evidence="1" key="1">
    <citation type="submission" date="2021-02" db="EMBL/GenBank/DDBJ databases">
        <authorList>
            <consortium name="DOE Joint Genome Institute"/>
            <person name="Ahrendt S."/>
            <person name="Looney B.P."/>
            <person name="Miyauchi S."/>
            <person name="Morin E."/>
            <person name="Drula E."/>
            <person name="Courty P.E."/>
            <person name="Chicoki N."/>
            <person name="Fauchery L."/>
            <person name="Kohler A."/>
            <person name="Kuo A."/>
            <person name="Labutti K."/>
            <person name="Pangilinan J."/>
            <person name="Lipzen A."/>
            <person name="Riley R."/>
            <person name="Andreopoulos W."/>
            <person name="He G."/>
            <person name="Johnson J."/>
            <person name="Barry K.W."/>
            <person name="Grigoriev I.V."/>
            <person name="Nagy L."/>
            <person name="Hibbett D."/>
            <person name="Henrissat B."/>
            <person name="Matheny P.B."/>
            <person name="Labbe J."/>
            <person name="Martin F."/>
        </authorList>
    </citation>
    <scope>NUCLEOTIDE SEQUENCE</scope>
    <source>
        <strain evidence="1">FP105234-sp</strain>
    </source>
</reference>
<name>A0ACB8RQ06_9AGAM</name>
<dbReference type="EMBL" id="MU275932">
    <property type="protein sequence ID" value="KAI0046188.1"/>
    <property type="molecule type" value="Genomic_DNA"/>
</dbReference>
<comment type="caution">
    <text evidence="1">The sequence shown here is derived from an EMBL/GenBank/DDBJ whole genome shotgun (WGS) entry which is preliminary data.</text>
</comment>
<evidence type="ECO:0000313" key="2">
    <source>
        <dbReference type="Proteomes" id="UP000814033"/>
    </source>
</evidence>
<dbReference type="Proteomes" id="UP000814033">
    <property type="component" value="Unassembled WGS sequence"/>
</dbReference>
<evidence type="ECO:0000313" key="1">
    <source>
        <dbReference type="EMBL" id="KAI0046188.1"/>
    </source>
</evidence>